<dbReference type="InterPro" id="IPR009218">
    <property type="entry name" value="HD_phosphohydro"/>
</dbReference>
<keyword evidence="1" id="KW-0378">Hydrolase</keyword>
<dbReference type="AlphaFoldDB" id="A0A1H4FWK5"/>
<protein>
    <submittedName>
        <fullName evidence="1">Predicted metal-dependent phosphohydrolase, HD superfamily</fullName>
    </submittedName>
</protein>
<evidence type="ECO:0000313" key="2">
    <source>
        <dbReference type="Proteomes" id="UP000199656"/>
    </source>
</evidence>
<dbReference type="STRING" id="408074.SAMN05660909_04742"/>
<proteinExistence type="predicted"/>
<organism evidence="1 2">
    <name type="scientific">Chitinophaga terrae</name>
    <name type="common">ex Kim and Jung 2007</name>
    <dbReference type="NCBI Taxonomy" id="408074"/>
    <lineage>
        <taxon>Bacteria</taxon>
        <taxon>Pseudomonadati</taxon>
        <taxon>Bacteroidota</taxon>
        <taxon>Chitinophagia</taxon>
        <taxon>Chitinophagales</taxon>
        <taxon>Chitinophagaceae</taxon>
        <taxon>Chitinophaga</taxon>
    </lineage>
</organism>
<dbReference type="Gene3D" id="1.10.3210.10">
    <property type="entry name" value="Hypothetical protein af1432"/>
    <property type="match status" value="1"/>
</dbReference>
<dbReference type="OrthoDB" id="9808993at2"/>
<reference evidence="2" key="1">
    <citation type="submission" date="2016-10" db="EMBL/GenBank/DDBJ databases">
        <authorList>
            <person name="Varghese N."/>
            <person name="Submissions S."/>
        </authorList>
    </citation>
    <scope>NUCLEOTIDE SEQUENCE [LARGE SCALE GENOMIC DNA]</scope>
    <source>
        <strain evidence="2">DSM 23920</strain>
    </source>
</reference>
<dbReference type="EMBL" id="FNRL01000029">
    <property type="protein sequence ID" value="SEB01719.1"/>
    <property type="molecule type" value="Genomic_DNA"/>
</dbReference>
<accession>A0A1H4FWK5</accession>
<dbReference type="RefSeq" id="WP_089764827.1">
    <property type="nucleotide sequence ID" value="NZ_BKAT01000049.1"/>
</dbReference>
<dbReference type="SUPFAM" id="SSF109604">
    <property type="entry name" value="HD-domain/PDEase-like"/>
    <property type="match status" value="1"/>
</dbReference>
<gene>
    <name evidence="1" type="ORF">SAMN05660909_04742</name>
</gene>
<dbReference type="PANTHER" id="PTHR21174:SF0">
    <property type="entry name" value="HD PHOSPHOHYDROLASE FAMILY PROTEIN-RELATED"/>
    <property type="match status" value="1"/>
</dbReference>
<dbReference type="Proteomes" id="UP000199656">
    <property type="component" value="Unassembled WGS sequence"/>
</dbReference>
<name>A0A1H4FWK5_9BACT</name>
<dbReference type="PANTHER" id="PTHR21174">
    <property type="match status" value="1"/>
</dbReference>
<keyword evidence="2" id="KW-1185">Reference proteome</keyword>
<sequence>MLTDELKAHWNQLHQSITTDRQFTDQTFADLVLAYESKGRYYHTLHHIQAMFNSLQEYASLLRETDVVAFSIFFHDYVYNASSKTNEEESAEAAVQHLERTGFPAEKTARVKAYIMATKTHVNADQQPDVDYLLDFDLQILGAEPAIYEAYTRQIRQEYIQYPDLLYKPGRKKVLQHFLQMPAIYKTAEFRSRYEAAARKNIETEITNL</sequence>
<dbReference type="GO" id="GO:0016787">
    <property type="term" value="F:hydrolase activity"/>
    <property type="evidence" value="ECO:0007669"/>
    <property type="project" value="UniProtKB-KW"/>
</dbReference>
<evidence type="ECO:0000313" key="1">
    <source>
        <dbReference type="EMBL" id="SEB01719.1"/>
    </source>
</evidence>
<dbReference type="PIRSF" id="PIRSF035170">
    <property type="entry name" value="HD_phosphohydro"/>
    <property type="match status" value="1"/>
</dbReference>